<dbReference type="EMBL" id="JALQCY010000005">
    <property type="protein sequence ID" value="MCK9795222.1"/>
    <property type="molecule type" value="Genomic_DNA"/>
</dbReference>
<dbReference type="Proteomes" id="UP001651050">
    <property type="component" value="Unassembled WGS sequence"/>
</dbReference>
<feature type="transmembrane region" description="Helical" evidence="2">
    <location>
        <begin position="12"/>
        <end position="33"/>
    </location>
</feature>
<gene>
    <name evidence="3" type="ORF">M1843_15840</name>
</gene>
<keyword evidence="2" id="KW-1133">Transmembrane helix</keyword>
<sequence>MWEVLAPIVRWPLYSPLRFIAVVVGVLVAVFLVGEVNDEGAAPAAAVVVSATPEAVPGSPSSTSSGETSSPSTTAGEAASADATDDLSVDPAADNPGAAAADAAAAFVAAWARPDLDPEAWAGNVRPLVTSDLWTTGLSMTDPASTPEVTVRGEPRQIAINAEEAVFDVPTTGDWVRVHAVPGPDGATWLVSSVEPVS</sequence>
<proteinExistence type="predicted"/>
<evidence type="ECO:0000313" key="3">
    <source>
        <dbReference type="EMBL" id="MCK9795222.1"/>
    </source>
</evidence>
<feature type="region of interest" description="Disordered" evidence="1">
    <location>
        <begin position="53"/>
        <end position="95"/>
    </location>
</feature>
<reference evidence="3 4" key="1">
    <citation type="submission" date="2022-02" db="EMBL/GenBank/DDBJ databases">
        <title>The car tank lid bacteriome: a reservoir of bacteria with potential in bioremediation of fuel.</title>
        <authorList>
            <person name="Vidal-Verdu A."/>
            <person name="Gomez-Martinez D."/>
            <person name="Latorre-Perez A."/>
            <person name="Pereto J."/>
            <person name="Porcar M."/>
        </authorList>
    </citation>
    <scope>NUCLEOTIDE SEQUENCE [LARGE SCALE GENOMIC DNA]</scope>
    <source>
        <strain evidence="3 4">4D.3</strain>
    </source>
</reference>
<evidence type="ECO:0008006" key="5">
    <source>
        <dbReference type="Google" id="ProtNLM"/>
    </source>
</evidence>
<organism evidence="3 4">
    <name type="scientific">Isoptericola peretonis</name>
    <dbReference type="NCBI Taxonomy" id="2918523"/>
    <lineage>
        <taxon>Bacteria</taxon>
        <taxon>Bacillati</taxon>
        <taxon>Actinomycetota</taxon>
        <taxon>Actinomycetes</taxon>
        <taxon>Micrococcales</taxon>
        <taxon>Promicromonosporaceae</taxon>
        <taxon>Isoptericola</taxon>
    </lineage>
</organism>
<protein>
    <recommendedName>
        <fullName evidence="5">SH3 domain-containing protein</fullName>
    </recommendedName>
</protein>
<keyword evidence="2" id="KW-0472">Membrane</keyword>
<keyword evidence="4" id="KW-1185">Reference proteome</keyword>
<evidence type="ECO:0000256" key="1">
    <source>
        <dbReference type="SAM" id="MobiDB-lite"/>
    </source>
</evidence>
<accession>A0ABT0J6W9</accession>
<evidence type="ECO:0000256" key="2">
    <source>
        <dbReference type="SAM" id="Phobius"/>
    </source>
</evidence>
<feature type="compositionally biased region" description="Low complexity" evidence="1">
    <location>
        <begin position="53"/>
        <end position="81"/>
    </location>
</feature>
<keyword evidence="2" id="KW-0812">Transmembrane</keyword>
<name>A0ABT0J6W9_9MICO</name>
<dbReference type="RefSeq" id="WP_416345073.1">
    <property type="nucleotide sequence ID" value="NZ_JALQCY010000005.1"/>
</dbReference>
<evidence type="ECO:0000313" key="4">
    <source>
        <dbReference type="Proteomes" id="UP001651050"/>
    </source>
</evidence>
<comment type="caution">
    <text evidence="3">The sequence shown here is derived from an EMBL/GenBank/DDBJ whole genome shotgun (WGS) entry which is preliminary data.</text>
</comment>